<keyword evidence="12" id="KW-1185">Reference proteome</keyword>
<evidence type="ECO:0000256" key="6">
    <source>
        <dbReference type="ARBA" id="ARBA00022847"/>
    </source>
</evidence>
<dbReference type="PANTHER" id="PTHR48020">
    <property type="entry name" value="PROTON MYO-INOSITOL COTRANSPORTER"/>
    <property type="match status" value="1"/>
</dbReference>
<dbReference type="AlphaFoldDB" id="A0A0D9WB88"/>
<evidence type="ECO:0000256" key="5">
    <source>
        <dbReference type="ARBA" id="ARBA00022692"/>
    </source>
</evidence>
<keyword evidence="5 9" id="KW-0812">Transmembrane</keyword>
<evidence type="ECO:0000256" key="8">
    <source>
        <dbReference type="ARBA" id="ARBA00023136"/>
    </source>
</evidence>
<keyword evidence="8 9" id="KW-0472">Membrane</keyword>
<feature type="transmembrane region" description="Helical" evidence="9">
    <location>
        <begin position="57"/>
        <end position="87"/>
    </location>
</feature>
<sequence>MGLPGAEPPPAATGGGGLPGFFGGKSKYVRMDDVLPQEEDGGGGGVAVRRRQSSSRYVFACSVFASLNSVLLGYDVGVMSGCILFIQKDLHISEVQQELLVGCLSFISLIGSLAGGRTSDAVGRKWTIGLAAVVFQAGAAVMTLAPTFTVLMIGRLLAGIGIGFGVMIAPVYIAEISPAASRGSFTSFPEIFINLGILLGYISNYAFSGLPDHINWRVMLAVGILPSVSIAFALLVIPESPRWLVMQNRADEARAVLIKITDSEDEANERLAEIEIAAGAVAGAGKYGEKTVWQELTRPSPVIGRMLITGLGIQCFQQITGIDALVYYSPTIFRDAGITTESQLLVATVAVGFFKTAFIALAIVLIDRVGRKPLLYVSTVGMTSCLAVLAATLAALAHGSVSKSVGIAVAVMAVCGDVAFFSVGIGPICWVMSSEIFPLRLRSQAAALGAVMNRVTSGAVAMSFLSVCRAISVAGAFSVFAVISAMSVVFVHRFVPETSGKSLEEIELLFGGGGGGDGETARGEVELGDGEHLLGRVDDEPSITEERSIETMGLPATEATVNGGVGVGGMRSLPDFLGRKSKYVRMEDVLPDELEDGGDGGDGGVRFRGGGGSRRYVFACSVFASLNHVLLGYDVGVMSGCIIFIQKDLHITEVQQEVLVGCLSFISLLGSLAAGRTSDAIGRKWTIGLAAAVFQAGAAIMTFAPSFAVLMMGRLLAGIGIGIGIMVAPVYIAEITPATLRGSYASFPEIFISFGILLGYISNLIFAGLPDHVNWRVMLAAGIIPSITIAFVLLVIPESPRWLVMQGRTVEARSVLIKVTDGEAEANERLAEIEDAERVTAAGNGKAVWRELLWPSPVIRRMLVTGVGVQLFQQITGIDALVYYSPTIFRDAGITTESQLLAATVGVGISKTVFIVIAIVLVDRVGRKPLLYVSTAGMTSCLAALAASLSHGGALPRAAAIGVAVVTVCGFVAFFSVGIGPINMVISSEIYPLRLRAQAVALGFAVNRLTSGAVAMSFLSICRAVSVAGAFAAFAAISALSVVFVHVFVPETRGKSLEQIESMFSGGSSGDAEVELGDAERLVHER</sequence>
<evidence type="ECO:0000256" key="3">
    <source>
        <dbReference type="ARBA" id="ARBA00022448"/>
    </source>
</evidence>
<evidence type="ECO:0000256" key="1">
    <source>
        <dbReference type="ARBA" id="ARBA00004141"/>
    </source>
</evidence>
<evidence type="ECO:0000313" key="12">
    <source>
        <dbReference type="Proteomes" id="UP000032180"/>
    </source>
</evidence>
<dbReference type="NCBIfam" id="TIGR00879">
    <property type="entry name" value="SP"/>
    <property type="match status" value="2"/>
</dbReference>
<keyword evidence="4" id="KW-0762">Sugar transport</keyword>
<feature type="transmembrane region" description="Helical" evidence="9">
    <location>
        <begin position="616"/>
        <end position="646"/>
    </location>
</feature>
<dbReference type="InterPro" id="IPR003663">
    <property type="entry name" value="Sugar/inositol_transpt"/>
</dbReference>
<evidence type="ECO:0000259" key="10">
    <source>
        <dbReference type="PROSITE" id="PS50850"/>
    </source>
</evidence>
<feature type="transmembrane region" description="Helical" evidence="9">
    <location>
        <begin position="1027"/>
        <end position="1049"/>
    </location>
</feature>
<evidence type="ECO:0000256" key="4">
    <source>
        <dbReference type="ARBA" id="ARBA00022597"/>
    </source>
</evidence>
<evidence type="ECO:0000256" key="2">
    <source>
        <dbReference type="ARBA" id="ARBA00010992"/>
    </source>
</evidence>
<feature type="transmembrane region" description="Helical" evidence="9">
    <location>
        <begin position="185"/>
        <end position="202"/>
    </location>
</feature>
<dbReference type="PANTHER" id="PTHR48020:SF49">
    <property type="entry name" value="SUGAR TRANSPORTER"/>
    <property type="match status" value="1"/>
</dbReference>
<dbReference type="PRINTS" id="PR00171">
    <property type="entry name" value="SUGRTRNSPORT"/>
</dbReference>
<proteinExistence type="inferred from homology"/>
<feature type="transmembrane region" description="Helical" evidence="9">
    <location>
        <begin position="658"/>
        <end position="675"/>
    </location>
</feature>
<reference evidence="11" key="3">
    <citation type="submission" date="2015-04" db="UniProtKB">
        <authorList>
            <consortium name="EnsemblPlants"/>
        </authorList>
    </citation>
    <scope>IDENTIFICATION</scope>
</reference>
<dbReference type="PROSITE" id="PS00216">
    <property type="entry name" value="SUGAR_TRANSPORT_1"/>
    <property type="match status" value="4"/>
</dbReference>
<feature type="transmembrane region" description="Helical" evidence="9">
    <location>
        <begin position="929"/>
        <end position="947"/>
    </location>
</feature>
<evidence type="ECO:0000256" key="9">
    <source>
        <dbReference type="SAM" id="Phobius"/>
    </source>
</evidence>
<reference evidence="11 12" key="1">
    <citation type="submission" date="2012-08" db="EMBL/GenBank/DDBJ databases">
        <title>Oryza genome evolution.</title>
        <authorList>
            <person name="Wing R.A."/>
        </authorList>
    </citation>
    <scope>NUCLEOTIDE SEQUENCE</scope>
</reference>
<dbReference type="GO" id="GO:0015293">
    <property type="term" value="F:symporter activity"/>
    <property type="evidence" value="ECO:0007669"/>
    <property type="project" value="UniProtKB-KW"/>
</dbReference>
<evidence type="ECO:0000256" key="7">
    <source>
        <dbReference type="ARBA" id="ARBA00022989"/>
    </source>
</evidence>
<dbReference type="Proteomes" id="UP000032180">
    <property type="component" value="Chromosome 4"/>
</dbReference>
<feature type="transmembrane region" description="Helical" evidence="9">
    <location>
        <begin position="373"/>
        <end position="395"/>
    </location>
</feature>
<dbReference type="PROSITE" id="PS50850">
    <property type="entry name" value="MFS"/>
    <property type="match status" value="2"/>
</dbReference>
<feature type="transmembrane region" description="Helical" evidence="9">
    <location>
        <begin position="128"/>
        <end position="146"/>
    </location>
</feature>
<dbReference type="PROSITE" id="PS00217">
    <property type="entry name" value="SUGAR_TRANSPORT_2"/>
    <property type="match status" value="2"/>
</dbReference>
<dbReference type="HOGENOM" id="CLU_005029_1_0_1"/>
<feature type="transmembrane region" description="Helical" evidence="9">
    <location>
        <begin position="745"/>
        <end position="769"/>
    </location>
</feature>
<feature type="transmembrane region" description="Helical" evidence="9">
    <location>
        <begin position="407"/>
        <end position="433"/>
    </location>
</feature>
<dbReference type="EnsemblPlants" id="LPERR04G25290.1">
    <property type="protein sequence ID" value="LPERR04G25290.1"/>
    <property type="gene ID" value="LPERR04G25290"/>
</dbReference>
<dbReference type="InterPro" id="IPR005829">
    <property type="entry name" value="Sugar_transporter_CS"/>
</dbReference>
<feature type="transmembrane region" description="Helical" evidence="9">
    <location>
        <begin position="344"/>
        <end position="366"/>
    </location>
</feature>
<dbReference type="Pfam" id="PF00083">
    <property type="entry name" value="Sugar_tr"/>
    <property type="match status" value="2"/>
</dbReference>
<keyword evidence="3" id="KW-0813">Transport</keyword>
<accession>A0A0D9WB88</accession>
<feature type="transmembrane region" description="Helical" evidence="9">
    <location>
        <begin position="214"/>
        <end position="237"/>
    </location>
</feature>
<dbReference type="Gramene" id="LPERR04G25290.1">
    <property type="protein sequence ID" value="LPERR04G25290.1"/>
    <property type="gene ID" value="LPERR04G25290"/>
</dbReference>
<dbReference type="Gene3D" id="1.20.1250.20">
    <property type="entry name" value="MFS general substrate transporter like domains"/>
    <property type="match status" value="2"/>
</dbReference>
<reference evidence="12" key="2">
    <citation type="submission" date="2013-12" db="EMBL/GenBank/DDBJ databases">
        <authorList>
            <person name="Yu Y."/>
            <person name="Lee S."/>
            <person name="de Baynast K."/>
            <person name="Wissotski M."/>
            <person name="Liu L."/>
            <person name="Talag J."/>
            <person name="Goicoechea J."/>
            <person name="Angelova A."/>
            <person name="Jetty R."/>
            <person name="Kudrna D."/>
            <person name="Golser W."/>
            <person name="Rivera L."/>
            <person name="Zhang J."/>
            <person name="Wing R."/>
        </authorList>
    </citation>
    <scope>NUCLEOTIDE SEQUENCE</scope>
</reference>
<dbReference type="SUPFAM" id="SSF103473">
    <property type="entry name" value="MFS general substrate transporter"/>
    <property type="match status" value="2"/>
</dbReference>
<feature type="transmembrane region" description="Helical" evidence="9">
    <location>
        <begin position="99"/>
        <end position="116"/>
    </location>
</feature>
<evidence type="ECO:0000313" key="11">
    <source>
        <dbReference type="EnsemblPlants" id="LPERR04G25290.1"/>
    </source>
</evidence>
<feature type="transmembrane region" description="Helical" evidence="9">
    <location>
        <begin position="999"/>
        <end position="1021"/>
    </location>
</feature>
<protein>
    <recommendedName>
        <fullName evidence="10">Major facilitator superfamily (MFS) profile domain-containing protein</fullName>
    </recommendedName>
</protein>
<dbReference type="FunFam" id="1.20.1250.20:FF:000025">
    <property type="entry name" value="probable polyol transporter 4"/>
    <property type="match status" value="2"/>
</dbReference>
<dbReference type="eggNOG" id="KOG0254">
    <property type="taxonomic scope" value="Eukaryota"/>
</dbReference>
<feature type="transmembrane region" description="Helical" evidence="9">
    <location>
        <begin position="687"/>
        <end position="709"/>
    </location>
</feature>
<comment type="similarity">
    <text evidence="2">Belongs to the major facilitator superfamily. Sugar transporter (TC 2.A.1.1) family.</text>
</comment>
<feature type="domain" description="Major facilitator superfamily (MFS) profile" evidence="10">
    <location>
        <begin position="61"/>
        <end position="499"/>
    </location>
</feature>
<feature type="domain" description="Major facilitator superfamily (MFS) profile" evidence="10">
    <location>
        <begin position="620"/>
        <end position="1053"/>
    </location>
</feature>
<name>A0A0D9WB88_9ORYZ</name>
<dbReference type="STRING" id="77586.A0A0D9WB88"/>
<dbReference type="InterPro" id="IPR005828">
    <property type="entry name" value="MFS_sugar_transport-like"/>
</dbReference>
<dbReference type="GO" id="GO:0016020">
    <property type="term" value="C:membrane"/>
    <property type="evidence" value="ECO:0007669"/>
    <property type="project" value="UniProtKB-SubCell"/>
</dbReference>
<feature type="transmembrane region" description="Helical" evidence="9">
    <location>
        <begin position="471"/>
        <end position="491"/>
    </location>
</feature>
<feature type="transmembrane region" description="Helical" evidence="9">
    <location>
        <begin position="152"/>
        <end position="173"/>
    </location>
</feature>
<organism evidence="11 12">
    <name type="scientific">Leersia perrieri</name>
    <dbReference type="NCBI Taxonomy" id="77586"/>
    <lineage>
        <taxon>Eukaryota</taxon>
        <taxon>Viridiplantae</taxon>
        <taxon>Streptophyta</taxon>
        <taxon>Embryophyta</taxon>
        <taxon>Tracheophyta</taxon>
        <taxon>Spermatophyta</taxon>
        <taxon>Magnoliopsida</taxon>
        <taxon>Liliopsida</taxon>
        <taxon>Poales</taxon>
        <taxon>Poaceae</taxon>
        <taxon>BOP clade</taxon>
        <taxon>Oryzoideae</taxon>
        <taxon>Oryzeae</taxon>
        <taxon>Oryzinae</taxon>
        <taxon>Leersia</taxon>
    </lineage>
</organism>
<keyword evidence="7 9" id="KW-1133">Transmembrane helix</keyword>
<feature type="transmembrane region" description="Helical" evidence="9">
    <location>
        <begin position="900"/>
        <end position="922"/>
    </location>
</feature>
<comment type="subcellular location">
    <subcellularLocation>
        <location evidence="1">Membrane</location>
        <topology evidence="1">Multi-pass membrane protein</topology>
    </subcellularLocation>
</comment>
<dbReference type="InterPro" id="IPR020846">
    <property type="entry name" value="MFS_dom"/>
</dbReference>
<feature type="transmembrane region" description="Helical" evidence="9">
    <location>
        <begin position="775"/>
        <end position="796"/>
    </location>
</feature>
<dbReference type="InterPro" id="IPR050814">
    <property type="entry name" value="Myo-inositol_Transporter"/>
</dbReference>
<feature type="transmembrane region" description="Helical" evidence="9">
    <location>
        <begin position="959"/>
        <end position="979"/>
    </location>
</feature>
<dbReference type="InterPro" id="IPR036259">
    <property type="entry name" value="MFS_trans_sf"/>
</dbReference>
<keyword evidence="6" id="KW-0769">Symport</keyword>
<feature type="transmembrane region" description="Helical" evidence="9">
    <location>
        <begin position="715"/>
        <end position="733"/>
    </location>
</feature>